<feature type="transmembrane region" description="Helical" evidence="8">
    <location>
        <begin position="77"/>
        <end position="100"/>
    </location>
</feature>
<feature type="transmembrane region" description="Helical" evidence="8">
    <location>
        <begin position="300"/>
        <end position="319"/>
    </location>
</feature>
<feature type="transmembrane region" description="Helical" evidence="8">
    <location>
        <begin position="12"/>
        <end position="34"/>
    </location>
</feature>
<evidence type="ECO:0000313" key="10">
    <source>
        <dbReference type="EMBL" id="CAI8036429.1"/>
    </source>
</evidence>
<dbReference type="PROSITE" id="PS00216">
    <property type="entry name" value="SUGAR_TRANSPORT_1"/>
    <property type="match status" value="1"/>
</dbReference>
<dbReference type="CDD" id="cd17325">
    <property type="entry name" value="MFS_MdtG_SLC18_like"/>
    <property type="match status" value="1"/>
</dbReference>
<dbReference type="Gene3D" id="1.20.1250.20">
    <property type="entry name" value="MFS general substrate transporter like domains"/>
    <property type="match status" value="2"/>
</dbReference>
<dbReference type="AlphaFoldDB" id="A0AA35WXF9"/>
<evidence type="ECO:0000256" key="1">
    <source>
        <dbReference type="ARBA" id="ARBA00004651"/>
    </source>
</evidence>
<evidence type="ECO:0000313" key="11">
    <source>
        <dbReference type="Proteomes" id="UP001174909"/>
    </source>
</evidence>
<dbReference type="PRINTS" id="PR01035">
    <property type="entry name" value="TCRTETA"/>
</dbReference>
<dbReference type="GO" id="GO:0022857">
    <property type="term" value="F:transmembrane transporter activity"/>
    <property type="evidence" value="ECO:0007669"/>
    <property type="project" value="InterPro"/>
</dbReference>
<feature type="compositionally biased region" description="Low complexity" evidence="7">
    <location>
        <begin position="203"/>
        <end position="218"/>
    </location>
</feature>
<keyword evidence="11" id="KW-1185">Reference proteome</keyword>
<feature type="transmembrane region" description="Helical" evidence="8">
    <location>
        <begin position="229"/>
        <end position="251"/>
    </location>
</feature>
<comment type="subcellular location">
    <subcellularLocation>
        <location evidence="1">Cell membrane</location>
        <topology evidence="1">Multi-pass membrane protein</topology>
    </subcellularLocation>
</comment>
<feature type="transmembrane region" description="Helical" evidence="8">
    <location>
        <begin position="46"/>
        <end position="65"/>
    </location>
</feature>
<comment type="caution">
    <text evidence="10">The sequence shown here is derived from an EMBL/GenBank/DDBJ whole genome shotgun (WGS) entry which is preliminary data.</text>
</comment>
<proteinExistence type="predicted"/>
<dbReference type="PROSITE" id="PS50850">
    <property type="entry name" value="MFS"/>
    <property type="match status" value="1"/>
</dbReference>
<keyword evidence="3" id="KW-1003">Cell membrane</keyword>
<evidence type="ECO:0000256" key="7">
    <source>
        <dbReference type="SAM" id="MobiDB-lite"/>
    </source>
</evidence>
<dbReference type="Proteomes" id="UP001174909">
    <property type="component" value="Unassembled WGS sequence"/>
</dbReference>
<dbReference type="InterPro" id="IPR036259">
    <property type="entry name" value="MFS_trans_sf"/>
</dbReference>
<protein>
    <submittedName>
        <fullName evidence="10">Polyol transporter 5</fullName>
    </submittedName>
</protein>
<dbReference type="SUPFAM" id="SSF103473">
    <property type="entry name" value="MFS general substrate transporter"/>
    <property type="match status" value="1"/>
</dbReference>
<feature type="transmembrane region" description="Helical" evidence="8">
    <location>
        <begin position="360"/>
        <end position="378"/>
    </location>
</feature>
<evidence type="ECO:0000256" key="8">
    <source>
        <dbReference type="SAM" id="Phobius"/>
    </source>
</evidence>
<feature type="transmembrane region" description="Helical" evidence="8">
    <location>
        <begin position="390"/>
        <end position="409"/>
    </location>
</feature>
<dbReference type="InterPro" id="IPR020846">
    <property type="entry name" value="MFS_dom"/>
</dbReference>
<dbReference type="Pfam" id="PF07690">
    <property type="entry name" value="MFS_1"/>
    <property type="match status" value="1"/>
</dbReference>
<keyword evidence="2" id="KW-0813">Transport</keyword>
<feature type="transmembrane region" description="Helical" evidence="8">
    <location>
        <begin position="106"/>
        <end position="123"/>
    </location>
</feature>
<feature type="region of interest" description="Disordered" evidence="7">
    <location>
        <begin position="193"/>
        <end position="218"/>
    </location>
</feature>
<gene>
    <name evidence="10" type="ORF">GBAR_LOCUS20409</name>
</gene>
<keyword evidence="6 8" id="KW-0472">Membrane</keyword>
<feature type="transmembrane region" description="Helical" evidence="8">
    <location>
        <begin position="271"/>
        <end position="293"/>
    </location>
</feature>
<evidence type="ECO:0000256" key="4">
    <source>
        <dbReference type="ARBA" id="ARBA00022692"/>
    </source>
</evidence>
<feature type="transmembrane region" description="Helical" evidence="8">
    <location>
        <begin position="143"/>
        <end position="161"/>
    </location>
</feature>
<evidence type="ECO:0000256" key="5">
    <source>
        <dbReference type="ARBA" id="ARBA00022989"/>
    </source>
</evidence>
<name>A0AA35WXF9_GEOBA</name>
<reference evidence="10" key="1">
    <citation type="submission" date="2023-03" db="EMBL/GenBank/DDBJ databases">
        <authorList>
            <person name="Steffen K."/>
            <person name="Cardenas P."/>
        </authorList>
    </citation>
    <scope>NUCLEOTIDE SEQUENCE</scope>
</reference>
<dbReference type="InterPro" id="IPR005829">
    <property type="entry name" value="Sugar_transporter_CS"/>
</dbReference>
<evidence type="ECO:0000256" key="2">
    <source>
        <dbReference type="ARBA" id="ARBA00022448"/>
    </source>
</evidence>
<dbReference type="InterPro" id="IPR050171">
    <property type="entry name" value="MFS_Transporters"/>
</dbReference>
<evidence type="ECO:0000256" key="3">
    <source>
        <dbReference type="ARBA" id="ARBA00022475"/>
    </source>
</evidence>
<feature type="domain" description="Major facilitator superfamily (MFS) profile" evidence="9">
    <location>
        <begin position="9"/>
        <end position="413"/>
    </location>
</feature>
<feature type="transmembrane region" description="Helical" evidence="8">
    <location>
        <begin position="325"/>
        <end position="348"/>
    </location>
</feature>
<sequence>MGRRGRYHGVALLCAVVAVNSFGMGAISPVLPLFLEREYGVSATEVGIAVGFFFGMGRLITSLPAGYLSQRYGRRRILALGAAINLVGAAMVAVSFSYFWLTGWRFVSGFGGSIFLTIATIYLRDEATPETRGRLLSLQELSILAGQTLGPLLGGYLATIFGLRVPLYAQAVLMAVSLLVILLALPESRWREQAATQQRRQNRPTAPAAGAPTGPDAPGDTGRGAIWRLIFSPAFIFVGLFALMIVANRQGARFSVMPLFGRHKGFGPDHLGLWISLTHVPQFFTTMISGYISDRFGRKVPILPSIILLCLGIAAFVWAGNLWQLLLSGVLLGMGEGLGSPAGTVFFADIAPPGMEGVTIGLLRTFGGLGTMVAAPALGAIADTTSFPTALWIDAVILAASGIGLLLFVRETYRRRRS</sequence>
<keyword evidence="4 8" id="KW-0812">Transmembrane</keyword>
<dbReference type="GO" id="GO:0005886">
    <property type="term" value="C:plasma membrane"/>
    <property type="evidence" value="ECO:0007669"/>
    <property type="project" value="UniProtKB-SubCell"/>
</dbReference>
<evidence type="ECO:0000256" key="6">
    <source>
        <dbReference type="ARBA" id="ARBA00023136"/>
    </source>
</evidence>
<evidence type="ECO:0000259" key="9">
    <source>
        <dbReference type="PROSITE" id="PS50850"/>
    </source>
</evidence>
<dbReference type="PANTHER" id="PTHR23517">
    <property type="entry name" value="RESISTANCE PROTEIN MDTM, PUTATIVE-RELATED-RELATED"/>
    <property type="match status" value="1"/>
</dbReference>
<dbReference type="InterPro" id="IPR011701">
    <property type="entry name" value="MFS"/>
</dbReference>
<dbReference type="EMBL" id="CASHTH010002870">
    <property type="protein sequence ID" value="CAI8036429.1"/>
    <property type="molecule type" value="Genomic_DNA"/>
</dbReference>
<organism evidence="10 11">
    <name type="scientific">Geodia barretti</name>
    <name type="common">Barrett's horny sponge</name>
    <dbReference type="NCBI Taxonomy" id="519541"/>
    <lineage>
        <taxon>Eukaryota</taxon>
        <taxon>Metazoa</taxon>
        <taxon>Porifera</taxon>
        <taxon>Demospongiae</taxon>
        <taxon>Heteroscleromorpha</taxon>
        <taxon>Tetractinellida</taxon>
        <taxon>Astrophorina</taxon>
        <taxon>Geodiidae</taxon>
        <taxon>Geodia</taxon>
    </lineage>
</organism>
<dbReference type="PANTHER" id="PTHR23517:SF3">
    <property type="entry name" value="INTEGRAL MEMBRANE TRANSPORT PROTEIN"/>
    <property type="match status" value="1"/>
</dbReference>
<dbReference type="InterPro" id="IPR001958">
    <property type="entry name" value="Tet-R_TetA/multi-R_MdtG-like"/>
</dbReference>
<feature type="transmembrane region" description="Helical" evidence="8">
    <location>
        <begin position="167"/>
        <end position="185"/>
    </location>
</feature>
<accession>A0AA35WXF9</accession>
<keyword evidence="5 8" id="KW-1133">Transmembrane helix</keyword>